<sequence length="304" mass="34599">MSSLDGQDIGYATDVNRLDHIPTQLKNLPSKMPRNVTYRKRKSLPPNYQPGEFDVCCGRGKRHWNHMGNVRFRRIIQTNVERYIDAPLKNDKTAVVVSIVDDIRNFGGYFLKEDLRGNWYDIGDQQAREKVGHSLRDQVSTIQRQKRKEQAMQLFTLGSSNRASSEGFVADAANPQLQQQQQQPTQDQILKQQKLQNVIEIVDTTIPEEDEDALSDGENEMDMRRSTLKSSAIIERFGRRPSFASSMSNPHGSISSSNTRSVNSARMSSKRSSGWSFLNELDFSMDNFEDYDGSFEPIAYTSGM</sequence>
<protein>
    <recommendedName>
        <fullName evidence="2">DUF6824 domain-containing protein</fullName>
    </recommendedName>
</protein>
<dbReference type="Pfam" id="PF20710">
    <property type="entry name" value="DUF6824"/>
    <property type="match status" value="1"/>
</dbReference>
<name>A0A7S3DQB0_9STRA</name>
<proteinExistence type="predicted"/>
<dbReference type="EMBL" id="HBHT01020317">
    <property type="protein sequence ID" value="CAD9969355.1"/>
    <property type="molecule type" value="Transcribed_RNA"/>
</dbReference>
<dbReference type="InterPro" id="IPR049227">
    <property type="entry name" value="DUF6824"/>
</dbReference>
<dbReference type="AlphaFoldDB" id="A0A7S3DQB0"/>
<organism evidence="3">
    <name type="scientific">Entomoneis paludosa</name>
    <dbReference type="NCBI Taxonomy" id="265537"/>
    <lineage>
        <taxon>Eukaryota</taxon>
        <taxon>Sar</taxon>
        <taxon>Stramenopiles</taxon>
        <taxon>Ochrophyta</taxon>
        <taxon>Bacillariophyta</taxon>
        <taxon>Bacillariophyceae</taxon>
        <taxon>Bacillariophycidae</taxon>
        <taxon>Entomoneidaceae</taxon>
        <taxon>Entomoneis</taxon>
    </lineage>
</organism>
<accession>A0A7S3DQB0</accession>
<feature type="compositionally biased region" description="Polar residues" evidence="1">
    <location>
        <begin position="243"/>
        <end position="252"/>
    </location>
</feature>
<evidence type="ECO:0000313" key="3">
    <source>
        <dbReference type="EMBL" id="CAD9969355.1"/>
    </source>
</evidence>
<feature type="region of interest" description="Disordered" evidence="1">
    <location>
        <begin position="241"/>
        <end position="262"/>
    </location>
</feature>
<evidence type="ECO:0000256" key="1">
    <source>
        <dbReference type="SAM" id="MobiDB-lite"/>
    </source>
</evidence>
<feature type="compositionally biased region" description="Low complexity" evidence="1">
    <location>
        <begin position="253"/>
        <end position="262"/>
    </location>
</feature>
<feature type="domain" description="DUF6824" evidence="2">
    <location>
        <begin position="54"/>
        <end position="137"/>
    </location>
</feature>
<reference evidence="3" key="1">
    <citation type="submission" date="2021-01" db="EMBL/GenBank/DDBJ databases">
        <authorList>
            <person name="Corre E."/>
            <person name="Pelletier E."/>
            <person name="Niang G."/>
            <person name="Scheremetjew M."/>
            <person name="Finn R."/>
            <person name="Kale V."/>
            <person name="Holt S."/>
            <person name="Cochrane G."/>
            <person name="Meng A."/>
            <person name="Brown T."/>
            <person name="Cohen L."/>
        </authorList>
    </citation>
    <scope>NUCLEOTIDE SEQUENCE</scope>
    <source>
        <strain evidence="3">CCMP125</strain>
    </source>
</reference>
<gene>
    <name evidence="3" type="ORF">APAL1065_LOCUS13616</name>
</gene>
<evidence type="ECO:0000259" key="2">
    <source>
        <dbReference type="Pfam" id="PF20710"/>
    </source>
</evidence>